<keyword evidence="1" id="KW-0812">Transmembrane</keyword>
<feature type="transmembrane region" description="Helical" evidence="1">
    <location>
        <begin position="35"/>
        <end position="60"/>
    </location>
</feature>
<keyword evidence="3" id="KW-1185">Reference proteome</keyword>
<sequence>MNTDHHSNLASFSPLATTMSISVIVLCRRGDRCSVFFFFVPFSFSLPVTADPLLMVRLVLCTNFLAMFRKPQVVWCRAKTGDALTSQPPPSPPSTTTTTTTTATVIAAIN</sequence>
<gene>
    <name evidence="2" type="ORF">E2C01_072289</name>
</gene>
<protein>
    <submittedName>
        <fullName evidence="2">Uncharacterized protein</fullName>
    </submittedName>
</protein>
<comment type="caution">
    <text evidence="2">The sequence shown here is derived from an EMBL/GenBank/DDBJ whole genome shotgun (WGS) entry which is preliminary data.</text>
</comment>
<organism evidence="2 3">
    <name type="scientific">Portunus trituberculatus</name>
    <name type="common">Swimming crab</name>
    <name type="synonym">Neptunus trituberculatus</name>
    <dbReference type="NCBI Taxonomy" id="210409"/>
    <lineage>
        <taxon>Eukaryota</taxon>
        <taxon>Metazoa</taxon>
        <taxon>Ecdysozoa</taxon>
        <taxon>Arthropoda</taxon>
        <taxon>Crustacea</taxon>
        <taxon>Multicrustacea</taxon>
        <taxon>Malacostraca</taxon>
        <taxon>Eumalacostraca</taxon>
        <taxon>Eucarida</taxon>
        <taxon>Decapoda</taxon>
        <taxon>Pleocyemata</taxon>
        <taxon>Brachyura</taxon>
        <taxon>Eubrachyura</taxon>
        <taxon>Portunoidea</taxon>
        <taxon>Portunidae</taxon>
        <taxon>Portuninae</taxon>
        <taxon>Portunus</taxon>
    </lineage>
</organism>
<dbReference type="AlphaFoldDB" id="A0A5B7I284"/>
<dbReference type="EMBL" id="VSRR010046845">
    <property type="protein sequence ID" value="MPC77822.1"/>
    <property type="molecule type" value="Genomic_DNA"/>
</dbReference>
<accession>A0A5B7I284</accession>
<reference evidence="2 3" key="1">
    <citation type="submission" date="2019-05" db="EMBL/GenBank/DDBJ databases">
        <title>Another draft genome of Portunus trituberculatus and its Hox gene families provides insights of decapod evolution.</title>
        <authorList>
            <person name="Jeong J.-H."/>
            <person name="Song I."/>
            <person name="Kim S."/>
            <person name="Choi T."/>
            <person name="Kim D."/>
            <person name="Ryu S."/>
            <person name="Kim W."/>
        </authorList>
    </citation>
    <scope>NUCLEOTIDE SEQUENCE [LARGE SCALE GENOMIC DNA]</scope>
    <source>
        <tissue evidence="2">Muscle</tissue>
    </source>
</reference>
<feature type="transmembrane region" description="Helical" evidence="1">
    <location>
        <begin position="12"/>
        <end position="28"/>
    </location>
</feature>
<keyword evidence="1" id="KW-0472">Membrane</keyword>
<keyword evidence="1" id="KW-1133">Transmembrane helix</keyword>
<evidence type="ECO:0000313" key="3">
    <source>
        <dbReference type="Proteomes" id="UP000324222"/>
    </source>
</evidence>
<evidence type="ECO:0000313" key="2">
    <source>
        <dbReference type="EMBL" id="MPC77822.1"/>
    </source>
</evidence>
<name>A0A5B7I284_PORTR</name>
<proteinExistence type="predicted"/>
<evidence type="ECO:0000256" key="1">
    <source>
        <dbReference type="SAM" id="Phobius"/>
    </source>
</evidence>
<dbReference type="Proteomes" id="UP000324222">
    <property type="component" value="Unassembled WGS sequence"/>
</dbReference>